<dbReference type="Pfam" id="PF12710">
    <property type="entry name" value="HAD"/>
    <property type="match status" value="1"/>
</dbReference>
<reference evidence="1 2" key="1">
    <citation type="submission" date="2021-12" db="EMBL/GenBank/DDBJ databases">
        <title>Genome sequencing of bacteria with rrn-lacking chromosome and rrn-plasmid.</title>
        <authorList>
            <person name="Anda M."/>
            <person name="Iwasaki W."/>
        </authorList>
    </citation>
    <scope>NUCLEOTIDE SEQUENCE [LARGE SCALE GENOMIC DNA]</scope>
    <source>
        <strain evidence="1 2">NBRC 101262</strain>
        <plasmid evidence="1 2">pPP9</plasmid>
    </source>
</reference>
<organism evidence="1 2">
    <name type="scientific">Persicobacter psychrovividus</name>
    <dbReference type="NCBI Taxonomy" id="387638"/>
    <lineage>
        <taxon>Bacteria</taxon>
        <taxon>Pseudomonadati</taxon>
        <taxon>Bacteroidota</taxon>
        <taxon>Cytophagia</taxon>
        <taxon>Cytophagales</taxon>
        <taxon>Persicobacteraceae</taxon>
        <taxon>Persicobacter</taxon>
    </lineage>
</organism>
<evidence type="ECO:0000313" key="2">
    <source>
        <dbReference type="Proteomes" id="UP001354989"/>
    </source>
</evidence>
<dbReference type="EMBL" id="AP025301">
    <property type="protein sequence ID" value="BDD02394.1"/>
    <property type="molecule type" value="Genomic_DNA"/>
</dbReference>
<gene>
    <name evidence="1" type="ORF">PEPS_46740</name>
</gene>
<dbReference type="Gene3D" id="3.40.50.1000">
    <property type="entry name" value="HAD superfamily/HAD-like"/>
    <property type="match status" value="1"/>
</dbReference>
<protein>
    <submittedName>
        <fullName evidence="1">Haloacid dehalogenase</fullName>
    </submittedName>
</protein>
<accession>A0ABM7VN04</accession>
<sequence length="355" mass="40700">MGICSFTQKIIPPDINMKKSICYHSIVCCIFYLLVGCSDDAANRNDLTQTDPLPSWNEGKTKSAIIDFVDRATDPEHQDFIAIEDRIATFDNDGNLWSEQPMYFQLLFTIDRVKAMAGQHPEWKEEQPFKAVLEDDIPTLLSLEHKDLFKLLMATHAGITTTAFNQEVKKWMKFSKHPRFNQPYTELVYQPMLELMQFLRSKDFQVFIVSGGGVDFMRAWVTDVYGIPSYQVVGSSMASKFEESQGRVVINKVAKIDFIDDKEGKPVGIHKFIGKRPVFASGNSDGDLQMMQYTAAGEGSRFMLYLHHTDGKREWAYDRNSSIGKLDKGLDEAKKHNWTVIDMAKDWRVIYPFEQ</sequence>
<dbReference type="InterPro" id="IPR036412">
    <property type="entry name" value="HAD-like_sf"/>
</dbReference>
<name>A0ABM7VN04_9BACT</name>
<proteinExistence type="predicted"/>
<geneLocation type="plasmid" evidence="1 2">
    <name>pPP9</name>
</geneLocation>
<dbReference type="InterPro" id="IPR023214">
    <property type="entry name" value="HAD_sf"/>
</dbReference>
<dbReference type="CDD" id="cd01427">
    <property type="entry name" value="HAD_like"/>
    <property type="match status" value="1"/>
</dbReference>
<keyword evidence="1" id="KW-0614">Plasmid</keyword>
<keyword evidence="2" id="KW-1185">Reference proteome</keyword>
<evidence type="ECO:0000313" key="1">
    <source>
        <dbReference type="EMBL" id="BDD02394.1"/>
    </source>
</evidence>
<dbReference type="SUPFAM" id="SSF56784">
    <property type="entry name" value="HAD-like"/>
    <property type="match status" value="1"/>
</dbReference>
<dbReference type="Proteomes" id="UP001354989">
    <property type="component" value="Plasmid pPP9"/>
</dbReference>